<dbReference type="PROSITE" id="PS01148">
    <property type="entry name" value="UPF0033"/>
    <property type="match status" value="1"/>
</dbReference>
<dbReference type="SUPFAM" id="SSF64307">
    <property type="entry name" value="SirA-like"/>
    <property type="match status" value="1"/>
</dbReference>
<proteinExistence type="inferred from homology"/>
<dbReference type="EMBL" id="JBHTMX010000007">
    <property type="protein sequence ID" value="MFD1330866.1"/>
    <property type="molecule type" value="Genomic_DNA"/>
</dbReference>
<dbReference type="RefSeq" id="WP_378774063.1">
    <property type="nucleotide sequence ID" value="NZ_JBHTMX010000007.1"/>
</dbReference>
<dbReference type="Proteomes" id="UP001597171">
    <property type="component" value="Unassembled WGS sequence"/>
</dbReference>
<dbReference type="Pfam" id="PF01206">
    <property type="entry name" value="TusA"/>
    <property type="match status" value="1"/>
</dbReference>
<protein>
    <submittedName>
        <fullName evidence="3">Sulfurtransferase TusA family protein</fullName>
    </submittedName>
</protein>
<feature type="domain" description="UPF0033" evidence="2">
    <location>
        <begin position="16"/>
        <end position="40"/>
    </location>
</feature>
<sequence length="96" mass="10383">MNDTTRDEDGRPLPTLDLRGLRCPLPVLKVRKALSGMAPGERLSARADDPLAGVDIPHFLRETGDALIATETDHGEFLFVIEKAAPNPLESAPDPL</sequence>
<dbReference type="InterPro" id="IPR001455">
    <property type="entry name" value="TusA-like"/>
</dbReference>
<dbReference type="PANTHER" id="PTHR33279:SF6">
    <property type="entry name" value="SULFUR CARRIER PROTEIN YEDF-RELATED"/>
    <property type="match status" value="1"/>
</dbReference>
<accession>A0ABW3Z3L6</accession>
<dbReference type="PANTHER" id="PTHR33279">
    <property type="entry name" value="SULFUR CARRIER PROTEIN YEDF-RELATED"/>
    <property type="match status" value="1"/>
</dbReference>
<comment type="similarity">
    <text evidence="1">Belongs to the sulfur carrier protein TusA family.</text>
</comment>
<evidence type="ECO:0000256" key="1">
    <source>
        <dbReference type="ARBA" id="ARBA00008984"/>
    </source>
</evidence>
<comment type="caution">
    <text evidence="3">The sequence shown here is derived from an EMBL/GenBank/DDBJ whole genome shotgun (WGS) entry which is preliminary data.</text>
</comment>
<organism evidence="3 4">
    <name type="scientific">Methylopila musalis</name>
    <dbReference type="NCBI Taxonomy" id="1134781"/>
    <lineage>
        <taxon>Bacteria</taxon>
        <taxon>Pseudomonadati</taxon>
        <taxon>Pseudomonadota</taxon>
        <taxon>Alphaproteobacteria</taxon>
        <taxon>Hyphomicrobiales</taxon>
        <taxon>Methylopilaceae</taxon>
        <taxon>Methylopila</taxon>
    </lineage>
</organism>
<evidence type="ECO:0000259" key="2">
    <source>
        <dbReference type="PROSITE" id="PS01148"/>
    </source>
</evidence>
<keyword evidence="4" id="KW-1185">Reference proteome</keyword>
<dbReference type="Gene3D" id="3.30.110.40">
    <property type="entry name" value="TusA-like domain"/>
    <property type="match status" value="1"/>
</dbReference>
<reference evidence="4" key="1">
    <citation type="journal article" date="2019" name="Int. J. Syst. Evol. Microbiol.">
        <title>The Global Catalogue of Microorganisms (GCM) 10K type strain sequencing project: providing services to taxonomists for standard genome sequencing and annotation.</title>
        <authorList>
            <consortium name="The Broad Institute Genomics Platform"/>
            <consortium name="The Broad Institute Genome Sequencing Center for Infectious Disease"/>
            <person name="Wu L."/>
            <person name="Ma J."/>
        </authorList>
    </citation>
    <scope>NUCLEOTIDE SEQUENCE [LARGE SCALE GENOMIC DNA]</scope>
    <source>
        <strain evidence="4">CCUG 61696</strain>
    </source>
</reference>
<dbReference type="InterPro" id="IPR036868">
    <property type="entry name" value="TusA-like_sf"/>
</dbReference>
<evidence type="ECO:0000313" key="3">
    <source>
        <dbReference type="EMBL" id="MFD1330866.1"/>
    </source>
</evidence>
<dbReference type="CDD" id="cd00291">
    <property type="entry name" value="SirA_YedF_YeeD"/>
    <property type="match status" value="1"/>
</dbReference>
<gene>
    <name evidence="3" type="ORF">ACFQ4O_02515</name>
</gene>
<name>A0ABW3Z3L6_9HYPH</name>
<evidence type="ECO:0000313" key="4">
    <source>
        <dbReference type="Proteomes" id="UP001597171"/>
    </source>
</evidence>